<gene>
    <name evidence="1" type="ORF">CBG49_10155</name>
</gene>
<name>A0A1Z4BQ58_9FLAO</name>
<dbReference type="RefSeq" id="WP_088594397.1">
    <property type="nucleotide sequence ID" value="NZ_CP022022.1"/>
</dbReference>
<reference evidence="2" key="1">
    <citation type="submission" date="2017-06" db="EMBL/GenBank/DDBJ databases">
        <title>Complete genome sequence of Capnocytophaga sp. KCOM 1579 (=ChDC OS43) isolated from a human refractory periapical abscess lesion.</title>
        <authorList>
            <person name="Kook J.-K."/>
            <person name="Park S.-N."/>
            <person name="Lim Y.K."/>
            <person name="Roh H."/>
        </authorList>
    </citation>
    <scope>NUCLEOTIDE SEQUENCE [LARGE SCALE GENOMIC DNA]</scope>
    <source>
        <strain evidence="2">ChDC OS43</strain>
    </source>
</reference>
<protein>
    <submittedName>
        <fullName evidence="1">Uncharacterized protein</fullName>
    </submittedName>
</protein>
<dbReference type="EMBL" id="CP022022">
    <property type="protein sequence ID" value="ASF43399.1"/>
    <property type="molecule type" value="Genomic_DNA"/>
</dbReference>
<proteinExistence type="predicted"/>
<accession>A0A1Z4BQ58</accession>
<dbReference type="KEGG" id="capn:CBG49_10155"/>
<evidence type="ECO:0000313" key="2">
    <source>
        <dbReference type="Proteomes" id="UP000197007"/>
    </source>
</evidence>
<keyword evidence="2" id="KW-1185">Reference proteome</keyword>
<evidence type="ECO:0000313" key="1">
    <source>
        <dbReference type="EMBL" id="ASF43399.1"/>
    </source>
</evidence>
<dbReference type="AlphaFoldDB" id="A0A1Z4BQ58"/>
<dbReference type="Proteomes" id="UP000197007">
    <property type="component" value="Chromosome"/>
</dbReference>
<organism evidence="1 2">
    <name type="scientific">Capnocytophaga endodontalis</name>
    <dbReference type="NCBI Taxonomy" id="2708117"/>
    <lineage>
        <taxon>Bacteria</taxon>
        <taxon>Pseudomonadati</taxon>
        <taxon>Bacteroidota</taxon>
        <taxon>Flavobacteriia</taxon>
        <taxon>Flavobacteriales</taxon>
        <taxon>Flavobacteriaceae</taxon>
        <taxon>Capnocytophaga</taxon>
    </lineage>
</organism>
<sequence>MAAEAYVIFEDATWYQKHKEEIKEQIISLDTYVHHPMLIGTYLIKEGEYWLKGIESKPPPADWSYSVRIFLDQEDYIFIEISAHPPSIERTLTQFLNWIRKQTPIVFQDEDGEDFGYQ</sequence>